<dbReference type="CDD" id="cd06261">
    <property type="entry name" value="TM_PBP2"/>
    <property type="match status" value="1"/>
</dbReference>
<dbReference type="Gene3D" id="1.10.3720.10">
    <property type="entry name" value="MetI-like"/>
    <property type="match status" value="1"/>
</dbReference>
<comment type="similarity">
    <text evidence="7">Belongs to the binding-protein-dependent transport system permease family.</text>
</comment>
<keyword evidence="6 7" id="KW-0472">Membrane</keyword>
<dbReference type="PANTHER" id="PTHR43386:SF1">
    <property type="entry name" value="D,D-DIPEPTIDE TRANSPORT SYSTEM PERMEASE PROTEIN DDPC-RELATED"/>
    <property type="match status" value="1"/>
</dbReference>
<dbReference type="InterPro" id="IPR000515">
    <property type="entry name" value="MetI-like"/>
</dbReference>
<evidence type="ECO:0000313" key="11">
    <source>
        <dbReference type="Proteomes" id="UP000460435"/>
    </source>
</evidence>
<keyword evidence="2 7" id="KW-0813">Transport</keyword>
<reference evidence="10 11" key="1">
    <citation type="submission" date="2019-11" db="EMBL/GenBank/DDBJ databases">
        <authorList>
            <person name="Li X.-J."/>
            <person name="Feng X.-M."/>
        </authorList>
    </citation>
    <scope>NUCLEOTIDE SEQUENCE [LARGE SCALE GENOMIC DNA]</scope>
    <source>
        <strain evidence="10 11">XMNu-373</strain>
    </source>
</reference>
<protein>
    <submittedName>
        <fullName evidence="10">ABC transporter permease subunit</fullName>
    </submittedName>
</protein>
<evidence type="ECO:0000256" key="2">
    <source>
        <dbReference type="ARBA" id="ARBA00022448"/>
    </source>
</evidence>
<feature type="transmembrane region" description="Helical" evidence="7">
    <location>
        <begin position="222"/>
        <end position="241"/>
    </location>
</feature>
<sequence>MTATMTGLETGHQAPPPRGGRAFRRFARNRLAVAGLVVVGLLLLFSFVGPLVYQTEQVHTDLANANLRPGTDGHLLGTDDVGYDVLGRLMVGGQTSLIIGLAAGLLATVIGTAWGAVAGYVGGRLDAVMMRVVDAGIAIPALFLLLVASAIYSPSVPMMIVVLGLVSWLVPARLVRAEAMSLKSRDYVLTLRAIGGSHRRAIVRHIVPNTVGTMMVNATFQVADAILLVAYVSFLGMGVQAPATDWGAMLSKGVTYAYSGAWWLIVPAGLLIVLVVASFNFIGDGLRDMFEVRGKNR</sequence>
<keyword evidence="11" id="KW-1185">Reference proteome</keyword>
<dbReference type="InterPro" id="IPR050366">
    <property type="entry name" value="BP-dependent_transpt_permease"/>
</dbReference>
<evidence type="ECO:0000256" key="7">
    <source>
        <dbReference type="RuleBase" id="RU363032"/>
    </source>
</evidence>
<evidence type="ECO:0000256" key="8">
    <source>
        <dbReference type="SAM" id="MobiDB-lite"/>
    </source>
</evidence>
<dbReference type="GO" id="GO:0055085">
    <property type="term" value="P:transmembrane transport"/>
    <property type="evidence" value="ECO:0007669"/>
    <property type="project" value="InterPro"/>
</dbReference>
<feature type="transmembrane region" description="Helical" evidence="7">
    <location>
        <begin position="158"/>
        <end position="175"/>
    </location>
</feature>
<feature type="domain" description="ABC transmembrane type-1" evidence="9">
    <location>
        <begin position="93"/>
        <end position="283"/>
    </location>
</feature>
<dbReference type="Pfam" id="PF00528">
    <property type="entry name" value="BPD_transp_1"/>
    <property type="match status" value="1"/>
</dbReference>
<accession>A0A7K3M170</accession>
<dbReference type="PANTHER" id="PTHR43386">
    <property type="entry name" value="OLIGOPEPTIDE TRANSPORT SYSTEM PERMEASE PROTEIN APPC"/>
    <property type="match status" value="1"/>
</dbReference>
<keyword evidence="5 7" id="KW-1133">Transmembrane helix</keyword>
<feature type="region of interest" description="Disordered" evidence="8">
    <location>
        <begin position="1"/>
        <end position="20"/>
    </location>
</feature>
<dbReference type="InterPro" id="IPR035906">
    <property type="entry name" value="MetI-like_sf"/>
</dbReference>
<evidence type="ECO:0000256" key="4">
    <source>
        <dbReference type="ARBA" id="ARBA00022692"/>
    </source>
</evidence>
<feature type="transmembrane region" description="Helical" evidence="7">
    <location>
        <begin position="97"/>
        <end position="120"/>
    </location>
</feature>
<evidence type="ECO:0000259" key="9">
    <source>
        <dbReference type="PROSITE" id="PS50928"/>
    </source>
</evidence>
<comment type="subcellular location">
    <subcellularLocation>
        <location evidence="1 7">Cell membrane</location>
        <topology evidence="1 7">Multi-pass membrane protein</topology>
    </subcellularLocation>
</comment>
<dbReference type="AlphaFoldDB" id="A0A7K3M170"/>
<dbReference type="InterPro" id="IPR025966">
    <property type="entry name" value="OppC_N"/>
</dbReference>
<dbReference type="GO" id="GO:0005886">
    <property type="term" value="C:plasma membrane"/>
    <property type="evidence" value="ECO:0007669"/>
    <property type="project" value="UniProtKB-SubCell"/>
</dbReference>
<dbReference type="Proteomes" id="UP000460435">
    <property type="component" value="Unassembled WGS sequence"/>
</dbReference>
<dbReference type="SUPFAM" id="SSF161098">
    <property type="entry name" value="MetI-like"/>
    <property type="match status" value="1"/>
</dbReference>
<keyword evidence="3" id="KW-1003">Cell membrane</keyword>
<dbReference type="EMBL" id="WLZY01000002">
    <property type="protein sequence ID" value="NDL56787.1"/>
    <property type="molecule type" value="Genomic_DNA"/>
</dbReference>
<name>A0A7K3M170_9ACTN</name>
<evidence type="ECO:0000256" key="1">
    <source>
        <dbReference type="ARBA" id="ARBA00004651"/>
    </source>
</evidence>
<keyword evidence="4 7" id="KW-0812">Transmembrane</keyword>
<feature type="transmembrane region" description="Helical" evidence="7">
    <location>
        <begin position="31"/>
        <end position="53"/>
    </location>
</feature>
<organism evidence="10 11">
    <name type="scientific">Phytoactinopolyspora mesophila</name>
    <dbReference type="NCBI Taxonomy" id="2650750"/>
    <lineage>
        <taxon>Bacteria</taxon>
        <taxon>Bacillati</taxon>
        <taxon>Actinomycetota</taxon>
        <taxon>Actinomycetes</taxon>
        <taxon>Jiangellales</taxon>
        <taxon>Jiangellaceae</taxon>
        <taxon>Phytoactinopolyspora</taxon>
    </lineage>
</organism>
<proteinExistence type="inferred from homology"/>
<evidence type="ECO:0000256" key="6">
    <source>
        <dbReference type="ARBA" id="ARBA00023136"/>
    </source>
</evidence>
<evidence type="ECO:0000256" key="5">
    <source>
        <dbReference type="ARBA" id="ARBA00022989"/>
    </source>
</evidence>
<evidence type="ECO:0000313" key="10">
    <source>
        <dbReference type="EMBL" id="NDL56787.1"/>
    </source>
</evidence>
<gene>
    <name evidence="10" type="ORF">F7O44_06850</name>
</gene>
<evidence type="ECO:0000256" key="3">
    <source>
        <dbReference type="ARBA" id="ARBA00022475"/>
    </source>
</evidence>
<feature type="transmembrane region" description="Helical" evidence="7">
    <location>
        <begin position="261"/>
        <end position="283"/>
    </location>
</feature>
<feature type="transmembrane region" description="Helical" evidence="7">
    <location>
        <begin position="132"/>
        <end position="152"/>
    </location>
</feature>
<comment type="caution">
    <text evidence="10">The sequence shown here is derived from an EMBL/GenBank/DDBJ whole genome shotgun (WGS) entry which is preliminary data.</text>
</comment>
<dbReference type="Pfam" id="PF12911">
    <property type="entry name" value="OppC_N"/>
    <property type="match status" value="1"/>
</dbReference>
<dbReference type="PROSITE" id="PS50928">
    <property type="entry name" value="ABC_TM1"/>
    <property type="match status" value="1"/>
</dbReference>